<dbReference type="InterPro" id="IPR018729">
    <property type="entry name" value="DUF2269_transmembrane"/>
</dbReference>
<keyword evidence="1" id="KW-0472">Membrane</keyword>
<evidence type="ECO:0000313" key="2">
    <source>
        <dbReference type="EMBL" id="MFC4411536.1"/>
    </source>
</evidence>
<proteinExistence type="predicted"/>
<feature type="transmembrane region" description="Helical" evidence="1">
    <location>
        <begin position="49"/>
        <end position="73"/>
    </location>
</feature>
<feature type="transmembrane region" description="Helical" evidence="1">
    <location>
        <begin position="6"/>
        <end position="29"/>
    </location>
</feature>
<feature type="transmembrane region" description="Helical" evidence="1">
    <location>
        <begin position="131"/>
        <end position="148"/>
    </location>
</feature>
<dbReference type="EMBL" id="JBHSEC010000020">
    <property type="protein sequence ID" value="MFC4411536.1"/>
    <property type="molecule type" value="Genomic_DNA"/>
</dbReference>
<sequence>MSTFYSVLVFIHIFSAIMGMGPGFILNSIPKSAKTMTELRNAYAIKNRVHIFVMVGGTLLLVTGLLMGFLNPYLFGTGWYWLSLGLYLAALAMGPFVLKPISTPIKQMLKEHSGEEIPAQYFLQQRKLTQYEHVINLLFILVIALMILKPF</sequence>
<dbReference type="Pfam" id="PF10027">
    <property type="entry name" value="DUF2269"/>
    <property type="match status" value="1"/>
</dbReference>
<dbReference type="Proteomes" id="UP001595817">
    <property type="component" value="Unassembled WGS sequence"/>
</dbReference>
<keyword evidence="1" id="KW-1133">Transmembrane helix</keyword>
<comment type="caution">
    <text evidence="2">The sequence shown here is derived from an EMBL/GenBank/DDBJ whole genome shotgun (WGS) entry which is preliminary data.</text>
</comment>
<feature type="transmembrane region" description="Helical" evidence="1">
    <location>
        <begin position="79"/>
        <end position="98"/>
    </location>
</feature>
<keyword evidence="3" id="KW-1185">Reference proteome</keyword>
<evidence type="ECO:0000256" key="1">
    <source>
        <dbReference type="SAM" id="Phobius"/>
    </source>
</evidence>
<name>A0ABV8X6Z3_9LACT</name>
<organism evidence="2 3">
    <name type="scientific">Chungangia koreensis</name>
    <dbReference type="NCBI Taxonomy" id="752657"/>
    <lineage>
        <taxon>Bacteria</taxon>
        <taxon>Bacillati</taxon>
        <taxon>Bacillota</taxon>
        <taxon>Bacilli</taxon>
        <taxon>Lactobacillales</taxon>
        <taxon>Chungangia</taxon>
    </lineage>
</organism>
<gene>
    <name evidence="2" type="ORF">ACFOZY_14005</name>
</gene>
<dbReference type="RefSeq" id="WP_378156590.1">
    <property type="nucleotide sequence ID" value="NZ_JBHSEC010000020.1"/>
</dbReference>
<evidence type="ECO:0000313" key="3">
    <source>
        <dbReference type="Proteomes" id="UP001595817"/>
    </source>
</evidence>
<reference evidence="3" key="1">
    <citation type="journal article" date="2019" name="Int. J. Syst. Evol. Microbiol.">
        <title>The Global Catalogue of Microorganisms (GCM) 10K type strain sequencing project: providing services to taxonomists for standard genome sequencing and annotation.</title>
        <authorList>
            <consortium name="The Broad Institute Genomics Platform"/>
            <consortium name="The Broad Institute Genome Sequencing Center for Infectious Disease"/>
            <person name="Wu L."/>
            <person name="Ma J."/>
        </authorList>
    </citation>
    <scope>NUCLEOTIDE SEQUENCE [LARGE SCALE GENOMIC DNA]</scope>
    <source>
        <strain evidence="3">CCUG 59778</strain>
    </source>
</reference>
<protein>
    <submittedName>
        <fullName evidence="2">DUF2269 family protein</fullName>
    </submittedName>
</protein>
<keyword evidence="1" id="KW-0812">Transmembrane</keyword>
<accession>A0ABV8X6Z3</accession>